<dbReference type="SUPFAM" id="SSF53633">
    <property type="entry name" value="Carbamate kinase-like"/>
    <property type="match status" value="1"/>
</dbReference>
<reference evidence="10 11" key="1">
    <citation type="submission" date="2017-09" db="EMBL/GenBank/DDBJ databases">
        <title>Large-scale bioinformatics analysis of Bacillus genomes uncovers conserved roles of natural products in bacterial physiology.</title>
        <authorList>
            <consortium name="Agbiome Team Llc"/>
            <person name="Bleich R.M."/>
            <person name="Kirk G.J."/>
            <person name="Santa Maria K.C."/>
            <person name="Allen S.E."/>
            <person name="Farag S."/>
            <person name="Shank E.A."/>
            <person name="Bowers A."/>
        </authorList>
    </citation>
    <scope>NUCLEOTIDE SEQUENCE [LARGE SCALE GENOMIC DNA]</scope>
    <source>
        <strain evidence="10 11">AFS003013</strain>
    </source>
</reference>
<evidence type="ECO:0000313" key="10">
    <source>
        <dbReference type="EMBL" id="PES42757.1"/>
    </source>
</evidence>
<feature type="domain" description="Aspartate/glutamate/uridylate kinase" evidence="9">
    <location>
        <begin position="11"/>
        <end position="244"/>
    </location>
</feature>
<sequence>MNHRQELQNSKRIVVKVGTSTLTYDNGDINLARIEKLARVLSDLMNAGKEVVLVTSGAVQVGVKKLKLKEKPTSIRDKQAAASVGQCELMHIYSKFFGEYSHIVGQVLLTKDVIEDEHVRNNVVNTFEKLIEDKVIPIVNENDTVAIDEIENIVRFGDNDNLSAIVSVLIHADLLVILSDIDGFFDSDPTKNLNSKLMKVIDGITPELENFAGDSGTDVGTGGMVTKLTAAKTATSAGVSLILANGKEPSILRDIIEGQEIGTLFLKQAEGVMK</sequence>
<proteinExistence type="inferred from homology"/>
<evidence type="ECO:0000256" key="6">
    <source>
        <dbReference type="ARBA" id="ARBA00022777"/>
    </source>
</evidence>
<dbReference type="Gene3D" id="3.40.1160.10">
    <property type="entry name" value="Acetylglutamate kinase-like"/>
    <property type="match status" value="1"/>
</dbReference>
<comment type="function">
    <text evidence="8">Catalyzes the transfer of a phosphate group to glutamate to form L-glutamate 5-phosphate.</text>
</comment>
<evidence type="ECO:0000313" key="11">
    <source>
        <dbReference type="Proteomes" id="UP000220341"/>
    </source>
</evidence>
<feature type="binding site" evidence="8">
    <location>
        <position position="159"/>
    </location>
    <ligand>
        <name>substrate</name>
    </ligand>
</feature>
<dbReference type="GO" id="GO:0005524">
    <property type="term" value="F:ATP binding"/>
    <property type="evidence" value="ECO:0007669"/>
    <property type="project" value="UniProtKB-KW"/>
</dbReference>
<dbReference type="InterPro" id="IPR001057">
    <property type="entry name" value="Glu/AcGlu_kinase"/>
</dbReference>
<evidence type="ECO:0000256" key="4">
    <source>
        <dbReference type="ARBA" id="ARBA00022679"/>
    </source>
</evidence>
<feature type="binding site" evidence="8">
    <location>
        <position position="56"/>
    </location>
    <ligand>
        <name>substrate</name>
    </ligand>
</feature>
<dbReference type="GO" id="GO:0004349">
    <property type="term" value="F:glutamate 5-kinase activity"/>
    <property type="evidence" value="ECO:0007669"/>
    <property type="project" value="UniProtKB-UniRule"/>
</dbReference>
<evidence type="ECO:0000256" key="8">
    <source>
        <dbReference type="HAMAP-Rule" id="MF_00456"/>
    </source>
</evidence>
<feature type="binding site" evidence="8">
    <location>
        <position position="16"/>
    </location>
    <ligand>
        <name>ATP</name>
        <dbReference type="ChEBI" id="CHEBI:30616"/>
    </ligand>
</feature>
<evidence type="ECO:0000256" key="1">
    <source>
        <dbReference type="ARBA" id="ARBA00022490"/>
    </source>
</evidence>
<dbReference type="HAMAP" id="MF_00456">
    <property type="entry name" value="ProB"/>
    <property type="match status" value="1"/>
</dbReference>
<keyword evidence="3 8" id="KW-0641">Proline biosynthesis</keyword>
<dbReference type="NCBIfam" id="TIGR01027">
    <property type="entry name" value="proB"/>
    <property type="match status" value="1"/>
</dbReference>
<accession>A0AAE5PC19</accession>
<dbReference type="PANTHER" id="PTHR43654:SF1">
    <property type="entry name" value="ISOPENTENYL PHOSPHATE KINASE"/>
    <property type="match status" value="1"/>
</dbReference>
<dbReference type="InterPro" id="IPR001048">
    <property type="entry name" value="Asp/Glu/Uridylate_kinase"/>
</dbReference>
<comment type="similarity">
    <text evidence="8">Belongs to the glutamate 5-kinase family.</text>
</comment>
<evidence type="ECO:0000259" key="9">
    <source>
        <dbReference type="Pfam" id="PF00696"/>
    </source>
</evidence>
<dbReference type="InterPro" id="IPR011529">
    <property type="entry name" value="Glu_5kinase"/>
</dbReference>
<evidence type="ECO:0000256" key="7">
    <source>
        <dbReference type="ARBA" id="ARBA00022840"/>
    </source>
</evidence>
<dbReference type="GO" id="GO:0055129">
    <property type="term" value="P:L-proline biosynthetic process"/>
    <property type="evidence" value="ECO:0007669"/>
    <property type="project" value="UniProtKB-UniRule"/>
</dbReference>
<dbReference type="InterPro" id="IPR005715">
    <property type="entry name" value="Glu_5kinase/COase_Synthase"/>
</dbReference>
<dbReference type="PANTHER" id="PTHR43654">
    <property type="entry name" value="GLUTAMATE 5-KINASE"/>
    <property type="match status" value="1"/>
</dbReference>
<dbReference type="InterPro" id="IPR041739">
    <property type="entry name" value="G5K_ProB"/>
</dbReference>
<keyword evidence="1 8" id="KW-0963">Cytoplasm</keyword>
<evidence type="ECO:0000256" key="5">
    <source>
        <dbReference type="ARBA" id="ARBA00022741"/>
    </source>
</evidence>
<protein>
    <recommendedName>
        <fullName evidence="8">Glutamate 5-kinase</fullName>
        <ecNumber evidence="8">2.7.2.11</ecNumber>
    </recommendedName>
    <alternativeName>
        <fullName evidence="8">Gamma-glutamyl kinase</fullName>
        <shortName evidence="8">GK</shortName>
    </alternativeName>
</protein>
<keyword evidence="2 8" id="KW-0028">Amino-acid biosynthesis</keyword>
<feature type="binding site" evidence="8">
    <location>
        <begin position="179"/>
        <end position="180"/>
    </location>
    <ligand>
        <name>ATP</name>
        <dbReference type="ChEBI" id="CHEBI:30616"/>
    </ligand>
</feature>
<dbReference type="PRINTS" id="PR00474">
    <property type="entry name" value="GLU5KINASE"/>
</dbReference>
<evidence type="ECO:0000256" key="3">
    <source>
        <dbReference type="ARBA" id="ARBA00022650"/>
    </source>
</evidence>
<comment type="caution">
    <text evidence="10">The sequence shown here is derived from an EMBL/GenBank/DDBJ whole genome shotgun (WGS) entry which is preliminary data.</text>
</comment>
<dbReference type="PROSITE" id="PS00902">
    <property type="entry name" value="GLUTAMATE_5_KINASE"/>
    <property type="match status" value="1"/>
</dbReference>
<dbReference type="InterPro" id="IPR036393">
    <property type="entry name" value="AceGlu_kinase-like_sf"/>
</dbReference>
<comment type="pathway">
    <text evidence="8">Amino-acid biosynthesis; L-proline biosynthesis; L-glutamate 5-semialdehyde from L-glutamate: step 1/2.</text>
</comment>
<dbReference type="Pfam" id="PF00696">
    <property type="entry name" value="AA_kinase"/>
    <property type="match status" value="1"/>
</dbReference>
<feature type="binding site" evidence="8">
    <location>
        <begin position="221"/>
        <end position="227"/>
    </location>
    <ligand>
        <name>ATP</name>
        <dbReference type="ChEBI" id="CHEBI:30616"/>
    </ligand>
</feature>
<dbReference type="InterPro" id="IPR019797">
    <property type="entry name" value="Glutamate_5-kinase_CS"/>
</dbReference>
<keyword evidence="5 8" id="KW-0547">Nucleotide-binding</keyword>
<feature type="binding site" evidence="8">
    <location>
        <position position="143"/>
    </location>
    <ligand>
        <name>substrate</name>
    </ligand>
</feature>
<dbReference type="EMBL" id="NTYW01000003">
    <property type="protein sequence ID" value="PES42757.1"/>
    <property type="molecule type" value="Genomic_DNA"/>
</dbReference>
<name>A0AAE5PC19_PRIMG</name>
<organism evidence="10 11">
    <name type="scientific">Priestia megaterium</name>
    <name type="common">Bacillus megaterium</name>
    <dbReference type="NCBI Taxonomy" id="1404"/>
    <lineage>
        <taxon>Bacteria</taxon>
        <taxon>Bacillati</taxon>
        <taxon>Bacillota</taxon>
        <taxon>Bacilli</taxon>
        <taxon>Bacillales</taxon>
        <taxon>Bacillaceae</taxon>
        <taxon>Priestia</taxon>
    </lineage>
</organism>
<keyword evidence="6 8" id="KW-0418">Kinase</keyword>
<keyword evidence="7 8" id="KW-0067">ATP-binding</keyword>
<dbReference type="Proteomes" id="UP000220341">
    <property type="component" value="Unassembled WGS sequence"/>
</dbReference>
<comment type="subcellular location">
    <subcellularLocation>
        <location evidence="8">Cytoplasm</location>
    </subcellularLocation>
</comment>
<evidence type="ECO:0000256" key="2">
    <source>
        <dbReference type="ARBA" id="ARBA00022605"/>
    </source>
</evidence>
<gene>
    <name evidence="8 10" type="primary">proB</name>
    <name evidence="10" type="ORF">CN497_02255</name>
</gene>
<dbReference type="PIRSF" id="PIRSF000729">
    <property type="entry name" value="GK"/>
    <property type="match status" value="1"/>
</dbReference>
<keyword evidence="4 8" id="KW-0808">Transferase</keyword>
<dbReference type="FunFam" id="3.40.1160.10:FF:000018">
    <property type="entry name" value="Glutamate 5-kinase"/>
    <property type="match status" value="1"/>
</dbReference>
<comment type="catalytic activity">
    <reaction evidence="8">
        <text>L-glutamate + ATP = L-glutamyl 5-phosphate + ADP</text>
        <dbReference type="Rhea" id="RHEA:14877"/>
        <dbReference type="ChEBI" id="CHEBI:29985"/>
        <dbReference type="ChEBI" id="CHEBI:30616"/>
        <dbReference type="ChEBI" id="CHEBI:58274"/>
        <dbReference type="ChEBI" id="CHEBI:456216"/>
        <dbReference type="EC" id="2.7.2.11"/>
    </reaction>
</comment>
<dbReference type="EC" id="2.7.2.11" evidence="8"/>
<dbReference type="AlphaFoldDB" id="A0AAE5PC19"/>
<dbReference type="GO" id="GO:0005829">
    <property type="term" value="C:cytosol"/>
    <property type="evidence" value="ECO:0007669"/>
    <property type="project" value="TreeGrafter"/>
</dbReference>
<dbReference type="CDD" id="cd04242">
    <property type="entry name" value="AAK_G5K_ProB"/>
    <property type="match status" value="1"/>
</dbReference>